<dbReference type="OrthoDB" id="9110299at2"/>
<keyword evidence="1" id="KW-0732">Signal</keyword>
<evidence type="ECO:0000313" key="3">
    <source>
        <dbReference type="Proteomes" id="UP000192911"/>
    </source>
</evidence>
<keyword evidence="3" id="KW-1185">Reference proteome</keyword>
<sequence length="118" mass="12935">MVRTAPSKLRVRRMLAIGCIAWAATYAWQTPGLQQALLAVGDDMQLPLERLATDAGDATAIREATAQPASSSRDRRHTAAHVRDQAQAVLDALPAASARKHRLARGYEHTITDSKYWT</sequence>
<feature type="chain" id="PRO_5012643193" evidence="1">
    <location>
        <begin position="24"/>
        <end position="118"/>
    </location>
</feature>
<dbReference type="EMBL" id="FXAH01000016">
    <property type="protein sequence ID" value="SMF70683.1"/>
    <property type="molecule type" value="Genomic_DNA"/>
</dbReference>
<accession>A0A1X7GJA4</accession>
<name>A0A1X7GJA4_TRICW</name>
<protein>
    <submittedName>
        <fullName evidence="2">Uncharacterized protein</fullName>
    </submittedName>
</protein>
<dbReference type="RefSeq" id="WP_139831210.1">
    <property type="nucleotide sequence ID" value="NZ_BSQD01000014.1"/>
</dbReference>
<proteinExistence type="predicted"/>
<dbReference type="AlphaFoldDB" id="A0A1X7GJA4"/>
<evidence type="ECO:0000256" key="1">
    <source>
        <dbReference type="SAM" id="SignalP"/>
    </source>
</evidence>
<reference evidence="3" key="1">
    <citation type="submission" date="2017-04" db="EMBL/GenBank/DDBJ databases">
        <authorList>
            <person name="Varghese N."/>
            <person name="Submissions S."/>
        </authorList>
    </citation>
    <scope>NUCLEOTIDE SEQUENCE [LARGE SCALE GENOMIC DNA]</scope>
    <source>
        <strain evidence="3">Ballard 720</strain>
    </source>
</reference>
<feature type="signal peptide" evidence="1">
    <location>
        <begin position="1"/>
        <end position="23"/>
    </location>
</feature>
<evidence type="ECO:0000313" key="2">
    <source>
        <dbReference type="EMBL" id="SMF70683.1"/>
    </source>
</evidence>
<dbReference type="GeneID" id="95552073"/>
<organism evidence="2 3">
    <name type="scientific">Trinickia caryophylli</name>
    <name type="common">Paraburkholderia caryophylli</name>
    <dbReference type="NCBI Taxonomy" id="28094"/>
    <lineage>
        <taxon>Bacteria</taxon>
        <taxon>Pseudomonadati</taxon>
        <taxon>Pseudomonadota</taxon>
        <taxon>Betaproteobacteria</taxon>
        <taxon>Burkholderiales</taxon>
        <taxon>Burkholderiaceae</taxon>
        <taxon>Trinickia</taxon>
    </lineage>
</organism>
<dbReference type="Proteomes" id="UP000192911">
    <property type="component" value="Unassembled WGS sequence"/>
</dbReference>
<gene>
    <name evidence="2" type="ORF">SAMN06295900_11688</name>
</gene>